<evidence type="ECO:0008006" key="4">
    <source>
        <dbReference type="Google" id="ProtNLM"/>
    </source>
</evidence>
<dbReference type="PROSITE" id="PS51257">
    <property type="entry name" value="PROKAR_LIPOPROTEIN"/>
    <property type="match status" value="1"/>
</dbReference>
<proteinExistence type="predicted"/>
<name>A0A3A4P9P4_ABYX5</name>
<reference evidence="2 3" key="1">
    <citation type="journal article" date="2017" name="ISME J.">
        <title>Energy and carbon metabolisms in a deep terrestrial subsurface fluid microbial community.</title>
        <authorList>
            <person name="Momper L."/>
            <person name="Jungbluth S.P."/>
            <person name="Lee M.D."/>
            <person name="Amend J.P."/>
        </authorList>
    </citation>
    <scope>NUCLEOTIDE SEQUENCE [LARGE SCALE GENOMIC DNA]</scope>
    <source>
        <strain evidence="2">SURF_5</strain>
    </source>
</reference>
<keyword evidence="1" id="KW-0732">Signal</keyword>
<evidence type="ECO:0000313" key="2">
    <source>
        <dbReference type="EMBL" id="RJP24671.1"/>
    </source>
</evidence>
<gene>
    <name evidence="2" type="ORF">C4520_03730</name>
</gene>
<dbReference type="Proteomes" id="UP000265882">
    <property type="component" value="Unassembled WGS sequence"/>
</dbReference>
<evidence type="ECO:0000256" key="1">
    <source>
        <dbReference type="SAM" id="SignalP"/>
    </source>
</evidence>
<feature type="signal peptide" evidence="1">
    <location>
        <begin position="1"/>
        <end position="21"/>
    </location>
</feature>
<organism evidence="2 3">
    <name type="scientific">Abyssobacteria bacterium (strain SURF_5)</name>
    <dbReference type="NCBI Taxonomy" id="2093360"/>
    <lineage>
        <taxon>Bacteria</taxon>
        <taxon>Pseudomonadati</taxon>
        <taxon>Candidatus Hydrogenedentota</taxon>
        <taxon>Candidatus Abyssobacteria</taxon>
    </lineage>
</organism>
<evidence type="ECO:0000313" key="3">
    <source>
        <dbReference type="Proteomes" id="UP000265882"/>
    </source>
</evidence>
<protein>
    <recommendedName>
        <fullName evidence="4">Lipoprotein</fullName>
    </recommendedName>
</protein>
<feature type="chain" id="PRO_5017470709" description="Lipoprotein" evidence="1">
    <location>
        <begin position="22"/>
        <end position="134"/>
    </location>
</feature>
<sequence>MKLRKKYKAAAIILTALFCLVAGGCSSTGVYIGDEPPVVKTGGPPPHAPAHGYRAKYAYYYYPEGQVYFDLNRNVYFYMDAGAWRMSASLPTDLNLQLGKHVRIDMDTSKPYTYFEQHKVKYPPGQAKKKNGKK</sequence>
<comment type="caution">
    <text evidence="2">The sequence shown here is derived from an EMBL/GenBank/DDBJ whole genome shotgun (WGS) entry which is preliminary data.</text>
</comment>
<accession>A0A3A4P9P4</accession>
<dbReference type="AlphaFoldDB" id="A0A3A4P9P4"/>
<dbReference type="EMBL" id="QZKU01000032">
    <property type="protein sequence ID" value="RJP24671.1"/>
    <property type="molecule type" value="Genomic_DNA"/>
</dbReference>